<evidence type="ECO:0000313" key="3">
    <source>
        <dbReference type="EMBL" id="MBW0602974.1"/>
    </source>
</evidence>
<dbReference type="PROSITE" id="PS51257">
    <property type="entry name" value="PROKAR_LIPOPROTEIN"/>
    <property type="match status" value="1"/>
</dbReference>
<sequence length="458" mass="52532">MIFNKKSKLLFLTSSLPLSLSFIALSASCDSESDVIKPAKVVLKTDRTGTLARLMDENNKRFTRQEIQNLIDKKLRNIVEKHIKNIQSNKIFDSSSSFDFKDKLGYPLKEIWPNIQFEFSGLDLNLSQPGELYLVVSSEMSYPDTDSIENFNKNTKELKNVKQLLNLQIVFRSGQKVVTIENTDFTVEISRDKSFNSIAELEQTALGQEKFKPVNINWESETFKPLIMKGTIVAISDGDTATIRLTEIPEKFQEQYSVGSEYRVRIAAIDTPEKAIGSGGNSIKSKPFEYTFAEWSTKFAEENLMGQEVIFWSNGEEDAYKRLVGDFFINKKSEPNGNYQYSYSAEIVRAGLTLPYDINTILFKSIYQSDKTSYKTNIYPIIAEAAEEAYINQNGFYKLVESPFGIQKTIYKNKENSGWDLFFRRSVYTNRGDLYKINPTLTFSILDWIKELENNKEN</sequence>
<gene>
    <name evidence="3" type="ORF">MADP07_00716</name>
</gene>
<dbReference type="PROSITE" id="PS50830">
    <property type="entry name" value="TNASE_3"/>
    <property type="match status" value="1"/>
</dbReference>
<dbReference type="AlphaFoldDB" id="A0A9Q3LBV5"/>
<dbReference type="SMART" id="SM00318">
    <property type="entry name" value="SNc"/>
    <property type="match status" value="1"/>
</dbReference>
<organism evidence="3 4">
    <name type="scientific">Mycoplasmopsis anatis</name>
    <dbReference type="NCBI Taxonomy" id="171279"/>
    <lineage>
        <taxon>Bacteria</taxon>
        <taxon>Bacillati</taxon>
        <taxon>Mycoplasmatota</taxon>
        <taxon>Mycoplasmoidales</taxon>
        <taxon>Metamycoplasmataceae</taxon>
        <taxon>Mycoplasmopsis</taxon>
    </lineage>
</organism>
<dbReference type="Proteomes" id="UP000746160">
    <property type="component" value="Unassembled WGS sequence"/>
</dbReference>
<feature type="chain" id="PRO_5040152744" description="TNase-like domain-containing protein" evidence="1">
    <location>
        <begin position="27"/>
        <end position="458"/>
    </location>
</feature>
<feature type="domain" description="TNase-like" evidence="2">
    <location>
        <begin position="226"/>
        <end position="399"/>
    </location>
</feature>
<evidence type="ECO:0000313" key="4">
    <source>
        <dbReference type="Proteomes" id="UP000746160"/>
    </source>
</evidence>
<reference evidence="3" key="1">
    <citation type="journal article" date="2021" name="Genes Genomics">
        <title>Comparative genomic analysis of Mycoplasma anatis strains.</title>
        <authorList>
            <person name="Zhou Q."/>
            <person name="Mai K."/>
            <person name="Yang D."/>
            <person name="Liu J."/>
            <person name="Yan Z."/>
            <person name="Luo C."/>
            <person name="Tan Y."/>
            <person name="Cao S."/>
            <person name="Zhou Q."/>
            <person name="Chen L."/>
            <person name="Chen F."/>
        </authorList>
    </citation>
    <scope>NUCLEOTIDE SEQUENCE</scope>
    <source>
        <strain evidence="3">DP07</strain>
    </source>
</reference>
<evidence type="ECO:0000256" key="1">
    <source>
        <dbReference type="SAM" id="SignalP"/>
    </source>
</evidence>
<feature type="signal peptide" evidence="1">
    <location>
        <begin position="1"/>
        <end position="26"/>
    </location>
</feature>
<dbReference type="InterPro" id="IPR016071">
    <property type="entry name" value="Staphylococal_nuclease_OB-fold"/>
</dbReference>
<keyword evidence="1" id="KW-0732">Signal</keyword>
<proteinExistence type="predicted"/>
<accession>A0A9Q3LBV5</accession>
<comment type="caution">
    <text evidence="3">The sequence shown here is derived from an EMBL/GenBank/DDBJ whole genome shotgun (WGS) entry which is preliminary data.</text>
</comment>
<protein>
    <recommendedName>
        <fullName evidence="2">TNase-like domain-containing protein</fullName>
    </recommendedName>
</protein>
<dbReference type="Pfam" id="PF00565">
    <property type="entry name" value="SNase"/>
    <property type="match status" value="1"/>
</dbReference>
<evidence type="ECO:0000259" key="2">
    <source>
        <dbReference type="PROSITE" id="PS50830"/>
    </source>
</evidence>
<name>A0A9Q3LBV5_9BACT</name>
<dbReference type="RefSeq" id="WP_218674597.1">
    <property type="nucleotide sequence ID" value="NZ_CP054878.1"/>
</dbReference>
<dbReference type="EMBL" id="JABZFG010000015">
    <property type="protein sequence ID" value="MBW0602974.1"/>
    <property type="molecule type" value="Genomic_DNA"/>
</dbReference>